<evidence type="ECO:0000313" key="16">
    <source>
        <dbReference type="Proteomes" id="UP000287166"/>
    </source>
</evidence>
<evidence type="ECO:0000256" key="10">
    <source>
        <dbReference type="ARBA" id="ARBA00023004"/>
    </source>
</evidence>
<keyword evidence="5 13" id="KW-0349">Heme</keyword>
<keyword evidence="12" id="KW-0472">Membrane</keyword>
<dbReference type="GO" id="GO:0016705">
    <property type="term" value="F:oxidoreductase activity, acting on paired donors, with incorporation or reduction of molecular oxygen"/>
    <property type="evidence" value="ECO:0007669"/>
    <property type="project" value="InterPro"/>
</dbReference>
<evidence type="ECO:0000256" key="2">
    <source>
        <dbReference type="ARBA" id="ARBA00004167"/>
    </source>
</evidence>
<dbReference type="GO" id="GO:0016020">
    <property type="term" value="C:membrane"/>
    <property type="evidence" value="ECO:0007669"/>
    <property type="project" value="UniProtKB-SubCell"/>
</dbReference>
<dbReference type="GO" id="GO:0004497">
    <property type="term" value="F:monooxygenase activity"/>
    <property type="evidence" value="ECO:0007669"/>
    <property type="project" value="UniProtKB-KW"/>
</dbReference>
<dbReference type="RefSeq" id="XP_027617323.1">
    <property type="nucleotide sequence ID" value="XM_027761522.1"/>
</dbReference>
<evidence type="ECO:0000256" key="5">
    <source>
        <dbReference type="ARBA" id="ARBA00022617"/>
    </source>
</evidence>
<evidence type="ECO:0000256" key="11">
    <source>
        <dbReference type="ARBA" id="ARBA00023033"/>
    </source>
</evidence>
<dbReference type="SUPFAM" id="SSF48264">
    <property type="entry name" value="Cytochrome P450"/>
    <property type="match status" value="1"/>
</dbReference>
<evidence type="ECO:0000313" key="15">
    <source>
        <dbReference type="EMBL" id="GBE86410.1"/>
    </source>
</evidence>
<dbReference type="Pfam" id="PF00067">
    <property type="entry name" value="p450"/>
    <property type="match status" value="1"/>
</dbReference>
<evidence type="ECO:0000256" key="3">
    <source>
        <dbReference type="ARBA" id="ARBA00005179"/>
    </source>
</evidence>
<reference evidence="15 16" key="1">
    <citation type="journal article" date="2018" name="Sci. Rep.">
        <title>Genome sequence of the cauliflower mushroom Sparassis crispa (Hanabiratake) and its association with beneficial usage.</title>
        <authorList>
            <person name="Kiyama R."/>
            <person name="Furutani Y."/>
            <person name="Kawaguchi K."/>
            <person name="Nakanishi T."/>
        </authorList>
    </citation>
    <scope>NUCLEOTIDE SEQUENCE [LARGE SCALE GENOMIC DNA]</scope>
</reference>
<accession>A0A401GW37</accession>
<evidence type="ECO:0000256" key="14">
    <source>
        <dbReference type="RuleBase" id="RU000461"/>
    </source>
</evidence>
<keyword evidence="8" id="KW-1133">Transmembrane helix</keyword>
<dbReference type="InterPro" id="IPR017972">
    <property type="entry name" value="Cyt_P450_CS"/>
</dbReference>
<sequence>MLEKKGSIYSDRPTLFVVGELIGWVRSVVFSPYGPRLRDMRRLFAQLLGSRKSASRYMSLIETETRRCMVRFLHLSEHGDVDIVKPVRKTSGAIILAISFGYQVKESEDPFVNTAEAVMEEFSVASAPGAFLVDILPILQYLPEWMPGGGWKKKVAACAKNFDAMYEKPIDYVKKQLAAGVDAQCFAAIHIGAGVDSAREELVKMAAHGMYAGGADTTVSTNTSFILMMMLHPDIQKKAQAEVDVVVGPDRFPELADRNELPYVSALCSEILRLHPVVPSGIIHRLTEDDVHAGYFIPKGTYVIANIWQHLHDSRVYSDPFTFKPERFLGKTPERDPRDFVFGYGRRICPGNHLADLSIFTFCATILALFDISPGTAPAVDLHKVQYTTGTISHPPPFECSLKPRSSQAEALIRSLSPDEQQ</sequence>
<gene>
    <name evidence="15" type="ORF">SCP_0902890</name>
</gene>
<dbReference type="InterPro" id="IPR002401">
    <property type="entry name" value="Cyt_P450_E_grp-I"/>
</dbReference>
<dbReference type="PANTHER" id="PTHR46300:SF7">
    <property type="entry name" value="P450, PUTATIVE (EUROFUNG)-RELATED"/>
    <property type="match status" value="1"/>
</dbReference>
<feature type="binding site" description="axial binding residue" evidence="13">
    <location>
        <position position="349"/>
    </location>
    <ligand>
        <name>heme</name>
        <dbReference type="ChEBI" id="CHEBI:30413"/>
    </ligand>
    <ligandPart>
        <name>Fe</name>
        <dbReference type="ChEBI" id="CHEBI:18248"/>
    </ligandPart>
</feature>
<comment type="caution">
    <text evidence="15">The sequence shown here is derived from an EMBL/GenBank/DDBJ whole genome shotgun (WGS) entry which is preliminary data.</text>
</comment>
<dbReference type="GO" id="GO:0020037">
    <property type="term" value="F:heme binding"/>
    <property type="evidence" value="ECO:0007669"/>
    <property type="project" value="InterPro"/>
</dbReference>
<dbReference type="InParanoid" id="A0A401GW37"/>
<dbReference type="STRING" id="139825.A0A401GW37"/>
<keyword evidence="6" id="KW-0812">Transmembrane</keyword>
<keyword evidence="16" id="KW-1185">Reference proteome</keyword>
<keyword evidence="9 14" id="KW-0560">Oxidoreductase</keyword>
<name>A0A401GW37_9APHY</name>
<dbReference type="EMBL" id="BFAD01000009">
    <property type="protein sequence ID" value="GBE86410.1"/>
    <property type="molecule type" value="Genomic_DNA"/>
</dbReference>
<comment type="subcellular location">
    <subcellularLocation>
        <location evidence="2">Membrane</location>
        <topology evidence="2">Single-pass membrane protein</topology>
    </subcellularLocation>
</comment>
<evidence type="ECO:0000256" key="8">
    <source>
        <dbReference type="ARBA" id="ARBA00022989"/>
    </source>
</evidence>
<proteinExistence type="inferred from homology"/>
<comment type="similarity">
    <text evidence="4 14">Belongs to the cytochrome P450 family.</text>
</comment>
<evidence type="ECO:0000256" key="1">
    <source>
        <dbReference type="ARBA" id="ARBA00001971"/>
    </source>
</evidence>
<dbReference type="GeneID" id="38783327"/>
<dbReference type="CDD" id="cd11065">
    <property type="entry name" value="CYP64-like"/>
    <property type="match status" value="1"/>
</dbReference>
<dbReference type="PROSITE" id="PS00086">
    <property type="entry name" value="CYTOCHROME_P450"/>
    <property type="match status" value="1"/>
</dbReference>
<dbReference type="PANTHER" id="PTHR46300">
    <property type="entry name" value="P450, PUTATIVE (EUROFUNG)-RELATED-RELATED"/>
    <property type="match status" value="1"/>
</dbReference>
<dbReference type="Proteomes" id="UP000287166">
    <property type="component" value="Unassembled WGS sequence"/>
</dbReference>
<keyword evidence="7 13" id="KW-0479">Metal-binding</keyword>
<comment type="cofactor">
    <cofactor evidence="1 13">
        <name>heme</name>
        <dbReference type="ChEBI" id="CHEBI:30413"/>
    </cofactor>
</comment>
<dbReference type="PRINTS" id="PR00463">
    <property type="entry name" value="EP450I"/>
</dbReference>
<dbReference type="PRINTS" id="PR00385">
    <property type="entry name" value="P450"/>
</dbReference>
<evidence type="ECO:0000256" key="13">
    <source>
        <dbReference type="PIRSR" id="PIRSR602401-1"/>
    </source>
</evidence>
<evidence type="ECO:0000256" key="9">
    <source>
        <dbReference type="ARBA" id="ARBA00023002"/>
    </source>
</evidence>
<dbReference type="InterPro" id="IPR050364">
    <property type="entry name" value="Cytochrome_P450_fung"/>
</dbReference>
<keyword evidence="10 13" id="KW-0408">Iron</keyword>
<evidence type="ECO:0000256" key="12">
    <source>
        <dbReference type="ARBA" id="ARBA00023136"/>
    </source>
</evidence>
<keyword evidence="11 14" id="KW-0503">Monooxygenase</keyword>
<evidence type="ECO:0000256" key="6">
    <source>
        <dbReference type="ARBA" id="ARBA00022692"/>
    </source>
</evidence>
<dbReference type="Gene3D" id="1.10.630.10">
    <property type="entry name" value="Cytochrome P450"/>
    <property type="match status" value="1"/>
</dbReference>
<dbReference type="GO" id="GO:0005506">
    <property type="term" value="F:iron ion binding"/>
    <property type="evidence" value="ECO:0007669"/>
    <property type="project" value="InterPro"/>
</dbReference>
<organism evidence="15 16">
    <name type="scientific">Sparassis crispa</name>
    <dbReference type="NCBI Taxonomy" id="139825"/>
    <lineage>
        <taxon>Eukaryota</taxon>
        <taxon>Fungi</taxon>
        <taxon>Dikarya</taxon>
        <taxon>Basidiomycota</taxon>
        <taxon>Agaricomycotina</taxon>
        <taxon>Agaricomycetes</taxon>
        <taxon>Polyporales</taxon>
        <taxon>Sparassidaceae</taxon>
        <taxon>Sparassis</taxon>
    </lineage>
</organism>
<protein>
    <submittedName>
        <fullName evidence="15">Multifunctional cytochrome P450 monooxygenase af510</fullName>
    </submittedName>
</protein>
<evidence type="ECO:0000256" key="7">
    <source>
        <dbReference type="ARBA" id="ARBA00022723"/>
    </source>
</evidence>
<dbReference type="OrthoDB" id="2789670at2759"/>
<evidence type="ECO:0000256" key="4">
    <source>
        <dbReference type="ARBA" id="ARBA00010617"/>
    </source>
</evidence>
<dbReference type="InterPro" id="IPR036396">
    <property type="entry name" value="Cyt_P450_sf"/>
</dbReference>
<dbReference type="AlphaFoldDB" id="A0A401GW37"/>
<dbReference type="InterPro" id="IPR001128">
    <property type="entry name" value="Cyt_P450"/>
</dbReference>
<comment type="pathway">
    <text evidence="3">Secondary metabolite biosynthesis.</text>
</comment>